<sequence>MERFGKVTLSIHNLEPAVAMHHLTTALKSRPFVNSLCKKPPVDLDELRSRAAKYMQMEELSEYQSQVQMEQGPNSKNEERREIFKTRRGNDRGKELERPPRGPKYPSYTTLNSNQSRILDQALATEILRMPRRANTPPRADKSKSCRYHQNRGHTTEECAALRDKIEELIKDGHLKNFVQTDPARQYNKGRNSHPDSPKRSDAKKFERPRSRSREPPPRRYEQDKYPKRVINTIAGGFAGGGSTHSARKRHLRNVRSVNNVSLGSKIRIPPITFTDDDFQGVDPVQDDPMVISVDILNCTVRKTLIDQGSSADILYWNTFKQLGISEQELKEYHEPLVGFSGERVETKGCIDLYTAFGSEHEGKRIRVTYLVVHANISYNILLGNTRDVNIVSPRLEEELDFELDPRVDEEYRVEPNENKQSFQLGTRPEQIAYLGIGLNEQEKAILQKMLVDNADLFAWTASDMPGIDPAFLYHHLSVYKGAKPVAQKRRKIGGDRAKAVREETSKLIQAGFIREVRYSTWLANVVMVKKANGKWRMCTDFTDLNKACPKDAYPLPNINTLVDGAAGHKILSFLDAYSGYNQIRMYPPDEEKIAFITNSANYCYRVMPFGLKNAGATYQRLMNKIFEKQVGKCMEVYVDDMVIKSLALKQHLDHLKEVFGEARKHGMRFNPEKCTFGVAGGKFLGFMLSERGIEANPDKCKAIIDMASPRNIKDVQRLTGWIAALARFLPIMAERSWPFIELLKKSQKFAWTNECEDAFVQYKHMLAAPPALIKPISNLEMIVYLSVSDHAVSSVLLQETPEPNPVYFVSRTLQGPESRYQLVEKVVLALVHTPRRLRHYF</sequence>
<dbReference type="PANTHER" id="PTHR37984">
    <property type="entry name" value="PROTEIN CBG26694"/>
    <property type="match status" value="1"/>
</dbReference>
<dbReference type="Gene3D" id="3.10.10.10">
    <property type="entry name" value="HIV Type 1 Reverse Transcriptase, subunit A, domain 1"/>
    <property type="match status" value="1"/>
</dbReference>
<organism evidence="4 5">
    <name type="scientific">Abrus precatorius</name>
    <name type="common">Indian licorice</name>
    <name type="synonym">Glycine abrus</name>
    <dbReference type="NCBI Taxonomy" id="3816"/>
    <lineage>
        <taxon>Eukaryota</taxon>
        <taxon>Viridiplantae</taxon>
        <taxon>Streptophyta</taxon>
        <taxon>Embryophyta</taxon>
        <taxon>Tracheophyta</taxon>
        <taxon>Spermatophyta</taxon>
        <taxon>Magnoliopsida</taxon>
        <taxon>eudicotyledons</taxon>
        <taxon>Gunneridae</taxon>
        <taxon>Pentapetalae</taxon>
        <taxon>rosids</taxon>
        <taxon>fabids</taxon>
        <taxon>Fabales</taxon>
        <taxon>Fabaceae</taxon>
        <taxon>Papilionoideae</taxon>
        <taxon>50 kb inversion clade</taxon>
        <taxon>NPAAA clade</taxon>
        <taxon>indigoferoid/millettioid clade</taxon>
        <taxon>Abreae</taxon>
        <taxon>Abrus</taxon>
    </lineage>
</organism>
<accession>A0A8B8L354</accession>
<protein>
    <submittedName>
        <fullName evidence="5">Uncharacterized protein LOC113860780</fullName>
    </submittedName>
</protein>
<dbReference type="Gene3D" id="3.30.70.270">
    <property type="match status" value="2"/>
</dbReference>
<evidence type="ECO:0000256" key="2">
    <source>
        <dbReference type="SAM" id="MobiDB-lite"/>
    </source>
</evidence>
<dbReference type="KEGG" id="aprc:113860780"/>
<feature type="domain" description="Reverse transcriptase" evidence="3">
    <location>
        <begin position="510"/>
        <end position="689"/>
    </location>
</feature>
<name>A0A8B8L354_ABRPR</name>
<proteinExistence type="predicted"/>
<feature type="compositionally biased region" description="Polar residues" evidence="2">
    <location>
        <begin position="63"/>
        <end position="75"/>
    </location>
</feature>
<dbReference type="Pfam" id="PF17919">
    <property type="entry name" value="RT_RNaseH_2"/>
    <property type="match status" value="1"/>
</dbReference>
<dbReference type="RefSeq" id="XP_027349089.1">
    <property type="nucleotide sequence ID" value="XM_027493288.1"/>
</dbReference>
<feature type="compositionally biased region" description="Basic and acidic residues" evidence="2">
    <location>
        <begin position="193"/>
        <end position="227"/>
    </location>
</feature>
<dbReference type="SUPFAM" id="SSF56672">
    <property type="entry name" value="DNA/RNA polymerases"/>
    <property type="match status" value="1"/>
</dbReference>
<dbReference type="AlphaFoldDB" id="A0A8B8L354"/>
<dbReference type="InterPro" id="IPR043502">
    <property type="entry name" value="DNA/RNA_pol_sf"/>
</dbReference>
<reference evidence="4" key="1">
    <citation type="journal article" date="2019" name="Toxins">
        <title>Detection of Abrin-Like and Prepropulchellin-Like Toxin Genes and Transcripts Using Whole Genome Sequencing and Full-Length Transcript Sequencing of Abrus precatorius.</title>
        <authorList>
            <person name="Hovde B.T."/>
            <person name="Daligault H.E."/>
            <person name="Hanschen E.R."/>
            <person name="Kunde Y.A."/>
            <person name="Johnson M.B."/>
            <person name="Starkenburg S.R."/>
            <person name="Johnson S.L."/>
        </authorList>
    </citation>
    <scope>NUCLEOTIDE SEQUENCE [LARGE SCALE GENOMIC DNA]</scope>
</reference>
<feature type="region of interest" description="Disordered" evidence="2">
    <location>
        <begin position="130"/>
        <end position="156"/>
    </location>
</feature>
<evidence type="ECO:0000313" key="5">
    <source>
        <dbReference type="RefSeq" id="XP_027349089.1"/>
    </source>
</evidence>
<keyword evidence="1" id="KW-0511">Multifunctional enzyme</keyword>
<dbReference type="InterPro" id="IPR050951">
    <property type="entry name" value="Retrovirus_Pol_polyprotein"/>
</dbReference>
<dbReference type="PROSITE" id="PS50878">
    <property type="entry name" value="RT_POL"/>
    <property type="match status" value="1"/>
</dbReference>
<dbReference type="GO" id="GO:0003824">
    <property type="term" value="F:catalytic activity"/>
    <property type="evidence" value="ECO:0007669"/>
    <property type="project" value="UniProtKB-KW"/>
</dbReference>
<dbReference type="Proteomes" id="UP000694853">
    <property type="component" value="Unplaced"/>
</dbReference>
<dbReference type="Pfam" id="PF00078">
    <property type="entry name" value="RVT_1"/>
    <property type="match status" value="1"/>
</dbReference>
<dbReference type="InterPro" id="IPR043128">
    <property type="entry name" value="Rev_trsase/Diguanyl_cyclase"/>
</dbReference>
<dbReference type="CDD" id="cd00303">
    <property type="entry name" value="retropepsin_like"/>
    <property type="match status" value="1"/>
</dbReference>
<dbReference type="InterPro" id="IPR000477">
    <property type="entry name" value="RT_dom"/>
</dbReference>
<dbReference type="OrthoDB" id="1432985at2759"/>
<feature type="region of interest" description="Disordered" evidence="2">
    <location>
        <begin position="63"/>
        <end position="113"/>
    </location>
</feature>
<dbReference type="GeneID" id="113860780"/>
<dbReference type="InterPro" id="IPR041577">
    <property type="entry name" value="RT_RNaseH_2"/>
</dbReference>
<dbReference type="PANTHER" id="PTHR37984:SF5">
    <property type="entry name" value="PROTEIN NYNRIN-LIKE"/>
    <property type="match status" value="1"/>
</dbReference>
<evidence type="ECO:0000259" key="3">
    <source>
        <dbReference type="PROSITE" id="PS50878"/>
    </source>
</evidence>
<evidence type="ECO:0000313" key="4">
    <source>
        <dbReference type="Proteomes" id="UP000694853"/>
    </source>
</evidence>
<reference evidence="5" key="2">
    <citation type="submission" date="2025-08" db="UniProtKB">
        <authorList>
            <consortium name="RefSeq"/>
        </authorList>
    </citation>
    <scope>IDENTIFICATION</scope>
    <source>
        <tissue evidence="5">Young leaves</tissue>
    </source>
</reference>
<feature type="region of interest" description="Disordered" evidence="2">
    <location>
        <begin position="177"/>
        <end position="228"/>
    </location>
</feature>
<gene>
    <name evidence="5" type="primary">LOC113860780</name>
</gene>
<dbReference type="CDD" id="cd01647">
    <property type="entry name" value="RT_LTR"/>
    <property type="match status" value="1"/>
</dbReference>
<feature type="compositionally biased region" description="Basic and acidic residues" evidence="2">
    <location>
        <begin position="76"/>
        <end position="100"/>
    </location>
</feature>
<evidence type="ECO:0000256" key="1">
    <source>
        <dbReference type="ARBA" id="ARBA00023268"/>
    </source>
</evidence>
<keyword evidence="4" id="KW-1185">Reference proteome</keyword>